<proteinExistence type="predicted"/>
<reference evidence="1" key="1">
    <citation type="submission" date="2015-06" db="EMBL/GenBank/DDBJ databases">
        <title>Genomic characterization of STP4-a, a novel T4 virulent phage infecting Salmonella.</title>
        <authorList>
            <person name="Li M."/>
            <person name="Wang J."/>
            <person name="Lin H."/>
            <person name="Han F."/>
        </authorList>
    </citation>
    <scope>NUCLEOTIDE SEQUENCE [LARGE SCALE GENOMIC DNA]</scope>
</reference>
<organism evidence="1 2">
    <name type="scientific">Salmonella phage STP4-a</name>
    <dbReference type="NCBI Taxonomy" id="1445860"/>
    <lineage>
        <taxon>Viruses</taxon>
        <taxon>Duplodnaviria</taxon>
        <taxon>Heunggongvirae</taxon>
        <taxon>Uroviricota</taxon>
        <taxon>Caudoviricetes</taxon>
        <taxon>Pantevenvirales</taxon>
        <taxon>Straboviridae</taxon>
        <taxon>Tevenvirinae</taxon>
        <taxon>Gelderlandvirus</taxon>
        <taxon>Gelderlandvirus stp4a</taxon>
    </lineage>
</organism>
<keyword evidence="2" id="KW-1185">Reference proteome</keyword>
<dbReference type="GeneID" id="23681124"/>
<sequence length="57" mass="6811">MITTEQNKEILYLVEELLNSQINYEAELITGHDWETYRKILDDDKAAFKKYLDEITT</sequence>
<dbReference type="InterPro" id="IPR055861">
    <property type="entry name" value="DUF7438"/>
</dbReference>
<dbReference type="RefSeq" id="YP_009126314.1">
    <property type="nucleotide sequence ID" value="NC_026607.2"/>
</dbReference>
<dbReference type="Pfam" id="PF24219">
    <property type="entry name" value="DUF7438"/>
    <property type="match status" value="1"/>
</dbReference>
<evidence type="ECO:0000313" key="2">
    <source>
        <dbReference type="Proteomes" id="UP000032000"/>
    </source>
</evidence>
<dbReference type="Proteomes" id="UP000032000">
    <property type="component" value="Segment"/>
</dbReference>
<dbReference type="KEGG" id="vg:23681124"/>
<protein>
    <submittedName>
        <fullName evidence="1">Uncharacterized protein</fullName>
    </submittedName>
</protein>
<dbReference type="EMBL" id="KJ000058">
    <property type="protein sequence ID" value="AHJ86961.1"/>
    <property type="molecule type" value="Genomic_DNA"/>
</dbReference>
<evidence type="ECO:0000313" key="1">
    <source>
        <dbReference type="EMBL" id="AHJ86961.1"/>
    </source>
</evidence>
<name>A0A0B4L9H6_9CAUD</name>
<accession>A0A0B4L9H6</accession>
<gene>
    <name evidence="1" type="ORF">STP4a_106</name>
</gene>